<proteinExistence type="predicted"/>
<protein>
    <recommendedName>
        <fullName evidence="3">PE family protein</fullName>
    </recommendedName>
</protein>
<evidence type="ECO:0000313" key="2">
    <source>
        <dbReference type="Proteomes" id="UP000199645"/>
    </source>
</evidence>
<dbReference type="EMBL" id="FONV01000010">
    <property type="protein sequence ID" value="SFF42042.1"/>
    <property type="molecule type" value="Genomic_DNA"/>
</dbReference>
<reference evidence="1 2" key="1">
    <citation type="submission" date="2016-10" db="EMBL/GenBank/DDBJ databases">
        <authorList>
            <person name="de Groot N.N."/>
        </authorList>
    </citation>
    <scope>NUCLEOTIDE SEQUENCE [LARGE SCALE GENOMIC DNA]</scope>
    <source>
        <strain evidence="1 2">DSM 43019</strain>
    </source>
</reference>
<name>A0A1I2II38_9ACTN</name>
<dbReference type="Proteomes" id="UP000199645">
    <property type="component" value="Unassembled WGS sequence"/>
</dbReference>
<evidence type="ECO:0000313" key="1">
    <source>
        <dbReference type="EMBL" id="SFF42042.1"/>
    </source>
</evidence>
<keyword evidence="2" id="KW-1185">Reference proteome</keyword>
<dbReference type="AlphaFoldDB" id="A0A1I2II38"/>
<dbReference type="STRING" id="35752.SAMN05421541_11083"/>
<gene>
    <name evidence="1" type="ORF">SAMN05421541_11083</name>
</gene>
<accession>A0A1I2II38</accession>
<organism evidence="1 2">
    <name type="scientific">Actinoplanes philippinensis</name>
    <dbReference type="NCBI Taxonomy" id="35752"/>
    <lineage>
        <taxon>Bacteria</taxon>
        <taxon>Bacillati</taxon>
        <taxon>Actinomycetota</taxon>
        <taxon>Actinomycetes</taxon>
        <taxon>Micromonosporales</taxon>
        <taxon>Micromonosporaceae</taxon>
        <taxon>Actinoplanes</taxon>
    </lineage>
</organism>
<dbReference type="RefSeq" id="WP_239143726.1">
    <property type="nucleotide sequence ID" value="NZ_BOMT01000058.1"/>
</dbReference>
<sequence>MSELTLPLLLSFDAGPWHEAADRWQRLVQSVDDATDQLISGVRDLAFAWPDGAGSAATFQESTAALGEVDNTYGPARRIQQAMDQHAYAMSALRQQAESIVEAARQAGRRTT</sequence>
<evidence type="ECO:0008006" key="3">
    <source>
        <dbReference type="Google" id="ProtNLM"/>
    </source>
</evidence>